<protein>
    <submittedName>
        <fullName evidence="3">Uncharacterized protein</fullName>
    </submittedName>
</protein>
<reference evidence="3" key="1">
    <citation type="submission" date="2022-11" db="UniProtKB">
        <authorList>
            <consortium name="WormBaseParasite"/>
        </authorList>
    </citation>
    <scope>IDENTIFICATION</scope>
</reference>
<evidence type="ECO:0000313" key="2">
    <source>
        <dbReference type="Proteomes" id="UP000887565"/>
    </source>
</evidence>
<feature type="compositionally biased region" description="Basic and acidic residues" evidence="1">
    <location>
        <begin position="98"/>
        <end position="107"/>
    </location>
</feature>
<dbReference type="Proteomes" id="UP000887565">
    <property type="component" value="Unplaced"/>
</dbReference>
<dbReference type="WBParaSite" id="nRc.2.0.1.t44424-RA">
    <property type="protein sequence ID" value="nRc.2.0.1.t44424-RA"/>
    <property type="gene ID" value="nRc.2.0.1.g44424"/>
</dbReference>
<proteinExistence type="predicted"/>
<evidence type="ECO:0000313" key="3">
    <source>
        <dbReference type="WBParaSite" id="nRc.2.0.1.t44424-RA"/>
    </source>
</evidence>
<keyword evidence="2" id="KW-1185">Reference proteome</keyword>
<organism evidence="2 3">
    <name type="scientific">Romanomermis culicivorax</name>
    <name type="common">Nematode worm</name>
    <dbReference type="NCBI Taxonomy" id="13658"/>
    <lineage>
        <taxon>Eukaryota</taxon>
        <taxon>Metazoa</taxon>
        <taxon>Ecdysozoa</taxon>
        <taxon>Nematoda</taxon>
        <taxon>Enoplea</taxon>
        <taxon>Dorylaimia</taxon>
        <taxon>Mermithida</taxon>
        <taxon>Mermithoidea</taxon>
        <taxon>Mermithidae</taxon>
        <taxon>Romanomermis</taxon>
    </lineage>
</organism>
<accession>A0A915L3T3</accession>
<feature type="region of interest" description="Disordered" evidence="1">
    <location>
        <begin position="98"/>
        <end position="187"/>
    </location>
</feature>
<evidence type="ECO:0000256" key="1">
    <source>
        <dbReference type="SAM" id="MobiDB-lite"/>
    </source>
</evidence>
<feature type="compositionally biased region" description="Polar residues" evidence="1">
    <location>
        <begin position="166"/>
        <end position="187"/>
    </location>
</feature>
<sequence length="187" mass="21333">MLFPEHHWPDYLLTLHDPITEILILATMAPPVMPQQTSSVLMALIVAESVPQLIAAQLLWMVPMDIQPQQSSTSTANLDKHGQLICKPAHYEHSIKRMTKQQEEVQSRKAHKAHVMDEPHARRTPRPSTSHTEHGKMPSQPTTKRHEQRAKQKKNNKWPVKPAQLLVQQPKVTLTRHSSKQTKTAQS</sequence>
<name>A0A915L3T3_ROMCU</name>
<feature type="compositionally biased region" description="Basic residues" evidence="1">
    <location>
        <begin position="146"/>
        <end position="156"/>
    </location>
</feature>
<dbReference type="AlphaFoldDB" id="A0A915L3T3"/>